<dbReference type="EMBL" id="CM055092">
    <property type="protein sequence ID" value="KAJ7569902.1"/>
    <property type="molecule type" value="Genomic_DNA"/>
</dbReference>
<protein>
    <submittedName>
        <fullName evidence="1">Uncharacterized protein</fullName>
    </submittedName>
</protein>
<reference evidence="2" key="1">
    <citation type="journal article" date="2024" name="Proc. Natl. Acad. Sci. U.S.A.">
        <title>Extraordinary preservation of gene collinearity over three hundred million years revealed in homosporous lycophytes.</title>
        <authorList>
            <person name="Li C."/>
            <person name="Wickell D."/>
            <person name="Kuo L.Y."/>
            <person name="Chen X."/>
            <person name="Nie B."/>
            <person name="Liao X."/>
            <person name="Peng D."/>
            <person name="Ji J."/>
            <person name="Jenkins J."/>
            <person name="Williams M."/>
            <person name="Shu S."/>
            <person name="Plott C."/>
            <person name="Barry K."/>
            <person name="Rajasekar S."/>
            <person name="Grimwood J."/>
            <person name="Han X."/>
            <person name="Sun S."/>
            <person name="Hou Z."/>
            <person name="He W."/>
            <person name="Dai G."/>
            <person name="Sun C."/>
            <person name="Schmutz J."/>
            <person name="Leebens-Mack J.H."/>
            <person name="Li F.W."/>
            <person name="Wang L."/>
        </authorList>
    </citation>
    <scope>NUCLEOTIDE SEQUENCE [LARGE SCALE GENOMIC DNA]</scope>
    <source>
        <strain evidence="2">cv. PW_Plant_1</strain>
    </source>
</reference>
<keyword evidence="2" id="KW-1185">Reference proteome</keyword>
<dbReference type="Proteomes" id="UP001162992">
    <property type="component" value="Chromosome 1"/>
</dbReference>
<gene>
    <name evidence="1" type="ORF">O6H91_01G099300</name>
</gene>
<evidence type="ECO:0000313" key="1">
    <source>
        <dbReference type="EMBL" id="KAJ7569902.1"/>
    </source>
</evidence>
<sequence length="353" mass="38234">MATASADKTPSSSCSEESASDRIKGPWSPEEDAALQRLVEKHGARNWTLIGRGIPGRSGKSCRLRWCNQLSPQVEHRPFTPGEDAIIIHAHSQHGNKWATIARLLPGRTDNSIKNHWNSTLRRRSTIQMCLSKADPIKDEEICSFDGFKRGSNEISSIGKDNRFSREVDSRSLKKINAGSPSFPLSSDQLSGSTAPILRPFSEIPFKPVPRASSPAFAKYGRKQLEEASGCSTDPPTSLTLALPGSKTIDPPTQSAPEHLKSEEVVDLMSSAMRAAVAQTLASILPPQAPAAQLALNLEAAINSGLLVVMKEMVAKEVQSYMSSAYGPVQGLTSDFSSHYCPAPQSFQCYSSK</sequence>
<name>A0ACC2ETZ6_DIPCM</name>
<organism evidence="1 2">
    <name type="scientific">Diphasiastrum complanatum</name>
    <name type="common">Issler's clubmoss</name>
    <name type="synonym">Lycopodium complanatum</name>
    <dbReference type="NCBI Taxonomy" id="34168"/>
    <lineage>
        <taxon>Eukaryota</taxon>
        <taxon>Viridiplantae</taxon>
        <taxon>Streptophyta</taxon>
        <taxon>Embryophyta</taxon>
        <taxon>Tracheophyta</taxon>
        <taxon>Lycopodiopsida</taxon>
        <taxon>Lycopodiales</taxon>
        <taxon>Lycopodiaceae</taxon>
        <taxon>Lycopodioideae</taxon>
        <taxon>Diphasiastrum</taxon>
    </lineage>
</organism>
<proteinExistence type="predicted"/>
<accession>A0ACC2ETZ6</accession>
<evidence type="ECO:0000313" key="2">
    <source>
        <dbReference type="Proteomes" id="UP001162992"/>
    </source>
</evidence>
<comment type="caution">
    <text evidence="1">The sequence shown here is derived from an EMBL/GenBank/DDBJ whole genome shotgun (WGS) entry which is preliminary data.</text>
</comment>